<dbReference type="PANTHER" id="PTHR23149:SF27">
    <property type="entry name" value="PIN2_TERF1-INTERACTING TELOMERASE INHIBITOR 1"/>
    <property type="match status" value="1"/>
</dbReference>
<evidence type="ECO:0000313" key="4">
    <source>
        <dbReference type="Proteomes" id="UP000002852"/>
    </source>
</evidence>
<dbReference type="SMART" id="SM00443">
    <property type="entry name" value="G_patch"/>
    <property type="match status" value="1"/>
</dbReference>
<reference evidence="4" key="1">
    <citation type="submission" date="2012-01" db="EMBL/GenBank/DDBJ databases">
        <authorList>
            <person name="Walter R."/>
            <person name="Schartl M."/>
            <person name="Warren W."/>
        </authorList>
    </citation>
    <scope>NUCLEOTIDE SEQUENCE [LARGE SCALE GENOMIC DNA]</scope>
    <source>
        <strain evidence="4">JP 163 A</strain>
    </source>
</reference>
<dbReference type="GO" id="GO:0010521">
    <property type="term" value="F:telomerase inhibitor activity"/>
    <property type="evidence" value="ECO:0007669"/>
    <property type="project" value="TreeGrafter"/>
</dbReference>
<feature type="compositionally biased region" description="Basic and acidic residues" evidence="1">
    <location>
        <begin position="387"/>
        <end position="398"/>
    </location>
</feature>
<dbReference type="GO" id="GO:0003676">
    <property type="term" value="F:nucleic acid binding"/>
    <property type="evidence" value="ECO:0007669"/>
    <property type="project" value="InterPro"/>
</dbReference>
<sequence length="419" mass="47359">MSMLAEPRKKQKWSVDPRNSAWSNDDNKFGQKMLEQMGWSKGKGLGRSQQGSTDHIKVKVKNNKHGLGANASHEDNWIAHQDEFNELLAQLNNHHGQTTSDEVPPDEMKSFSLEEKSKISKKRVHYTKFTKGKDLSSRSETDLNCIFGKRTKSTKDQEQLFNHHPRLSLQHPFHQSPHSGCFPSSTVMFPARPLSLCATLHETDKCTHTLNTQGRSRSESPSESEESGTKASSELDTESITKTVTSSLSMQEYFAQRMAQLKKARGSEGSASSVKAETTEISSPAEELSPVHSSNNDAEEPKKKKNKKLEEELVDVEEKCSAPIVPEEKENKEKACSRKKKKRKTAEIIDENENSSSASVLEMNCEKPSFSKKKKSKHIEKQLINVHEGEEDHNGVKECEEELVTKKSKKKKRKRENQE</sequence>
<dbReference type="AlphaFoldDB" id="A0A3B5Q6L0"/>
<dbReference type="Ensembl" id="ENSXMAT00000024397.1">
    <property type="protein sequence ID" value="ENSXMAP00000025879.1"/>
    <property type="gene ID" value="ENSXMAG00000027197.1"/>
</dbReference>
<proteinExistence type="predicted"/>
<reference evidence="3" key="4">
    <citation type="submission" date="2025-09" db="UniProtKB">
        <authorList>
            <consortium name="Ensembl"/>
        </authorList>
    </citation>
    <scope>IDENTIFICATION</scope>
    <source>
        <strain evidence="3">JP 163 A</strain>
    </source>
</reference>
<dbReference type="GO" id="GO:0005730">
    <property type="term" value="C:nucleolus"/>
    <property type="evidence" value="ECO:0007669"/>
    <property type="project" value="TreeGrafter"/>
</dbReference>
<dbReference type="InParanoid" id="A0A3B5Q6L0"/>
<feature type="region of interest" description="Disordered" evidence="1">
    <location>
        <begin position="1"/>
        <end position="30"/>
    </location>
</feature>
<name>A0A3B5Q6L0_XIPMA</name>
<feature type="region of interest" description="Disordered" evidence="1">
    <location>
        <begin position="265"/>
        <end position="316"/>
    </location>
</feature>
<evidence type="ECO:0000259" key="2">
    <source>
        <dbReference type="PROSITE" id="PS50174"/>
    </source>
</evidence>
<keyword evidence="4" id="KW-1185">Reference proteome</keyword>
<feature type="region of interest" description="Disordered" evidence="1">
    <location>
        <begin position="35"/>
        <end position="54"/>
    </location>
</feature>
<evidence type="ECO:0000313" key="3">
    <source>
        <dbReference type="Ensembl" id="ENSXMAP00000025879.1"/>
    </source>
</evidence>
<evidence type="ECO:0000256" key="1">
    <source>
        <dbReference type="SAM" id="MobiDB-lite"/>
    </source>
</evidence>
<dbReference type="InterPro" id="IPR050656">
    <property type="entry name" value="PINX1"/>
</dbReference>
<feature type="compositionally biased region" description="Polar residues" evidence="1">
    <location>
        <begin position="229"/>
        <end position="239"/>
    </location>
</feature>
<feature type="region of interest" description="Disordered" evidence="1">
    <location>
        <begin position="328"/>
        <end position="419"/>
    </location>
</feature>
<dbReference type="Proteomes" id="UP000002852">
    <property type="component" value="Unassembled WGS sequence"/>
</dbReference>
<dbReference type="GeneTree" id="ENSGT00450000040279"/>
<dbReference type="STRING" id="8083.ENSXMAP00000025879"/>
<reference evidence="4" key="2">
    <citation type="journal article" date="2013" name="Nat. Genet.">
        <title>The genome of the platyfish, Xiphophorus maculatus, provides insights into evolutionary adaptation and several complex traits.</title>
        <authorList>
            <person name="Schartl M."/>
            <person name="Walter R.B."/>
            <person name="Shen Y."/>
            <person name="Garcia T."/>
            <person name="Catchen J."/>
            <person name="Amores A."/>
            <person name="Braasch I."/>
            <person name="Chalopin D."/>
            <person name="Volff J.N."/>
            <person name="Lesch K.P."/>
            <person name="Bisazza A."/>
            <person name="Minx P."/>
            <person name="Hillier L."/>
            <person name="Wilson R.K."/>
            <person name="Fuerstenberg S."/>
            <person name="Boore J."/>
            <person name="Searle S."/>
            <person name="Postlethwait J.H."/>
            <person name="Warren W.C."/>
        </authorList>
    </citation>
    <scope>NUCLEOTIDE SEQUENCE [LARGE SCALE GENOMIC DNA]</scope>
    <source>
        <strain evidence="4">JP 163 A</strain>
    </source>
</reference>
<reference evidence="3" key="3">
    <citation type="submission" date="2025-08" db="UniProtKB">
        <authorList>
            <consortium name="Ensembl"/>
        </authorList>
    </citation>
    <scope>IDENTIFICATION</scope>
    <source>
        <strain evidence="3">JP 163 A</strain>
    </source>
</reference>
<dbReference type="InterPro" id="IPR000467">
    <property type="entry name" value="G_patch_dom"/>
</dbReference>
<feature type="compositionally biased region" description="Polar residues" evidence="1">
    <location>
        <begin position="269"/>
        <end position="282"/>
    </location>
</feature>
<feature type="compositionally biased region" description="Basic residues" evidence="1">
    <location>
        <begin position="406"/>
        <end position="419"/>
    </location>
</feature>
<accession>A0A3B5Q6L0</accession>
<dbReference type="PROSITE" id="PS50174">
    <property type="entry name" value="G_PATCH"/>
    <property type="match status" value="1"/>
</dbReference>
<dbReference type="OMA" id="KHQEQGL"/>
<feature type="region of interest" description="Disordered" evidence="1">
    <location>
        <begin position="208"/>
        <end position="239"/>
    </location>
</feature>
<protein>
    <submittedName>
        <fullName evidence="3">PIN2 (TERF1) interacting telomerase inhibitor 1</fullName>
    </submittedName>
</protein>
<organism evidence="3 4">
    <name type="scientific">Xiphophorus maculatus</name>
    <name type="common">Southern platyfish</name>
    <name type="synonym">Platypoecilus maculatus</name>
    <dbReference type="NCBI Taxonomy" id="8083"/>
    <lineage>
        <taxon>Eukaryota</taxon>
        <taxon>Metazoa</taxon>
        <taxon>Chordata</taxon>
        <taxon>Craniata</taxon>
        <taxon>Vertebrata</taxon>
        <taxon>Euteleostomi</taxon>
        <taxon>Actinopterygii</taxon>
        <taxon>Neopterygii</taxon>
        <taxon>Teleostei</taxon>
        <taxon>Neoteleostei</taxon>
        <taxon>Acanthomorphata</taxon>
        <taxon>Ovalentaria</taxon>
        <taxon>Atherinomorphae</taxon>
        <taxon>Cyprinodontiformes</taxon>
        <taxon>Poeciliidae</taxon>
        <taxon>Poeciliinae</taxon>
        <taxon>Xiphophorus</taxon>
    </lineage>
</organism>
<dbReference type="Pfam" id="PF01585">
    <property type="entry name" value="G-patch"/>
    <property type="match status" value="1"/>
</dbReference>
<feature type="domain" description="G-patch" evidence="2">
    <location>
        <begin position="26"/>
        <end position="72"/>
    </location>
</feature>
<dbReference type="PANTHER" id="PTHR23149">
    <property type="entry name" value="G PATCH DOMAIN CONTAINING PROTEIN"/>
    <property type="match status" value="1"/>
</dbReference>